<organism evidence="3 4">
    <name type="scientific">Aidingimonas halophila</name>
    <dbReference type="NCBI Taxonomy" id="574349"/>
    <lineage>
        <taxon>Bacteria</taxon>
        <taxon>Pseudomonadati</taxon>
        <taxon>Pseudomonadota</taxon>
        <taxon>Gammaproteobacteria</taxon>
        <taxon>Oceanospirillales</taxon>
        <taxon>Halomonadaceae</taxon>
        <taxon>Aidingimonas</taxon>
    </lineage>
</organism>
<dbReference type="EMBL" id="FNNI01000009">
    <property type="protein sequence ID" value="SDY00042.1"/>
    <property type="molecule type" value="Genomic_DNA"/>
</dbReference>
<name>A0A1H3G9N8_9GAMM</name>
<proteinExistence type="inferred from homology"/>
<feature type="domain" description="Fe2OG dioxygenase" evidence="2">
    <location>
        <begin position="159"/>
        <end position="266"/>
    </location>
</feature>
<accession>A0A1H3G9N8</accession>
<keyword evidence="1" id="KW-0479">Metal-binding</keyword>
<dbReference type="STRING" id="574349.SAMN05443545_10951"/>
<comment type="similarity">
    <text evidence="1">Belongs to the iron/ascorbate-dependent oxidoreductase family.</text>
</comment>
<sequence length="300" mass="34660">MGTNAATETAKQDRDIDTLRRFVNLSDYPVDKRPSGEQESHVYWETVERVRNQLRGDGCALLSNFIKSDVIDLLREESEELAPEAFYSDNNVNPYVTKDDPSLPEDHPIRFFQHYTNGFVARDLIPDDAIIKRLYQNPYFMRFIADCLEEPVIYEFSDPIAGLVINVMPDDTELPWHFDTNEFIVSLMTRRPQEGGEFQYCPNIREPGNENFDAVREVLQGNHDRVESLTLNTGDLQLFKGRYSMHRVASAKGQRLCTLLGYSKTPDMMGSLEHTRKIYGRVTQQHIDAENQRRQDNLMG</sequence>
<dbReference type="AlphaFoldDB" id="A0A1H3G9N8"/>
<evidence type="ECO:0000256" key="1">
    <source>
        <dbReference type="RuleBase" id="RU003682"/>
    </source>
</evidence>
<dbReference type="Gene3D" id="2.60.120.620">
    <property type="entry name" value="q2cbj1_9rhob like domain"/>
    <property type="match status" value="1"/>
</dbReference>
<evidence type="ECO:0000313" key="3">
    <source>
        <dbReference type="EMBL" id="SDY00042.1"/>
    </source>
</evidence>
<reference evidence="3 4" key="1">
    <citation type="submission" date="2016-10" db="EMBL/GenBank/DDBJ databases">
        <authorList>
            <person name="de Groot N.N."/>
        </authorList>
    </citation>
    <scope>NUCLEOTIDE SEQUENCE [LARGE SCALE GENOMIC DNA]</scope>
    <source>
        <strain evidence="3 4">DSM 19219</strain>
    </source>
</reference>
<dbReference type="RefSeq" id="WP_092571679.1">
    <property type="nucleotide sequence ID" value="NZ_BMXH01000007.1"/>
</dbReference>
<dbReference type="Pfam" id="PF23169">
    <property type="entry name" value="HalD"/>
    <property type="match status" value="1"/>
</dbReference>
<dbReference type="GO" id="GO:0046872">
    <property type="term" value="F:metal ion binding"/>
    <property type="evidence" value="ECO:0007669"/>
    <property type="project" value="UniProtKB-KW"/>
</dbReference>
<evidence type="ECO:0000259" key="2">
    <source>
        <dbReference type="PROSITE" id="PS51471"/>
    </source>
</evidence>
<keyword evidence="1" id="KW-0560">Oxidoreductase</keyword>
<dbReference type="GO" id="GO:0016491">
    <property type="term" value="F:oxidoreductase activity"/>
    <property type="evidence" value="ECO:0007669"/>
    <property type="project" value="UniProtKB-KW"/>
</dbReference>
<protein>
    <recommendedName>
        <fullName evidence="2">Fe2OG dioxygenase domain-containing protein</fullName>
    </recommendedName>
</protein>
<dbReference type="InterPro" id="IPR056470">
    <property type="entry name" value="BesD/HalB-like"/>
</dbReference>
<dbReference type="OrthoDB" id="9798229at2"/>
<dbReference type="InterPro" id="IPR005123">
    <property type="entry name" value="Oxoglu/Fe-dep_dioxygenase_dom"/>
</dbReference>
<dbReference type="SUPFAM" id="SSF51197">
    <property type="entry name" value="Clavaminate synthase-like"/>
    <property type="match status" value="1"/>
</dbReference>
<evidence type="ECO:0000313" key="4">
    <source>
        <dbReference type="Proteomes" id="UP000198500"/>
    </source>
</evidence>
<dbReference type="PROSITE" id="PS51471">
    <property type="entry name" value="FE2OG_OXY"/>
    <property type="match status" value="1"/>
</dbReference>
<gene>
    <name evidence="3" type="ORF">SAMN05443545_10951</name>
</gene>
<dbReference type="Proteomes" id="UP000198500">
    <property type="component" value="Unassembled WGS sequence"/>
</dbReference>
<keyword evidence="4" id="KW-1185">Reference proteome</keyword>
<keyword evidence="1" id="KW-0408">Iron</keyword>